<dbReference type="GO" id="GO:0051382">
    <property type="term" value="P:kinetochore assembly"/>
    <property type="evidence" value="ECO:0007669"/>
    <property type="project" value="TreeGrafter"/>
</dbReference>
<evidence type="ECO:0000313" key="10">
    <source>
        <dbReference type="EMBL" id="CAE6200911.1"/>
    </source>
</evidence>
<sequence>MEGSKSEAVFDSMNLNPQIFINETINSVEDYVDAALISMAVDESSVVHQDELCRKEVCELELRAFKALERVLGFEGTGLVRLFNEALELYDESSVNEMFKEMAKMASELRASVDRLKTRRMEASESAKVKRLKNHGKEFSAMTFDGKLEDLEKFKPS</sequence>
<evidence type="ECO:0000313" key="11">
    <source>
        <dbReference type="Proteomes" id="UP000682877"/>
    </source>
</evidence>
<dbReference type="PANTHER" id="PTHR14527">
    <property type="entry name" value="PROTEIN MIS12 HOMOLOG"/>
    <property type="match status" value="1"/>
</dbReference>
<dbReference type="AlphaFoldDB" id="A0A8S2AVT9"/>
<keyword evidence="11" id="KW-1185">Reference proteome</keyword>
<keyword evidence="7" id="KW-0175">Coiled coil</keyword>
<protein>
    <submittedName>
        <fullName evidence="10">Uncharacterized protein</fullName>
    </submittedName>
</protein>
<dbReference type="GO" id="GO:0005634">
    <property type="term" value="C:nucleus"/>
    <property type="evidence" value="ECO:0007669"/>
    <property type="project" value="InterPro"/>
</dbReference>
<dbReference type="Proteomes" id="UP000682877">
    <property type="component" value="Chromosome 7"/>
</dbReference>
<comment type="similarity">
    <text evidence="2">Belongs to the mis12 family.</text>
</comment>
<evidence type="ECO:0000256" key="6">
    <source>
        <dbReference type="ARBA" id="ARBA00022838"/>
    </source>
</evidence>
<keyword evidence="3" id="KW-0158">Chromosome</keyword>
<dbReference type="EMBL" id="LR999457">
    <property type="protein sequence ID" value="CAE6200911.1"/>
    <property type="molecule type" value="Genomic_DNA"/>
</dbReference>
<keyword evidence="6" id="KW-0995">Kinetochore</keyword>
<evidence type="ECO:0000256" key="2">
    <source>
        <dbReference type="ARBA" id="ARBA00008643"/>
    </source>
</evidence>
<reference evidence="10" key="1">
    <citation type="submission" date="2021-01" db="EMBL/GenBank/DDBJ databases">
        <authorList>
            <person name="Bezrukov I."/>
        </authorList>
    </citation>
    <scope>NUCLEOTIDE SEQUENCE</scope>
</reference>
<dbReference type="GO" id="GO:0000070">
    <property type="term" value="P:mitotic sister chromatid segregation"/>
    <property type="evidence" value="ECO:0007669"/>
    <property type="project" value="TreeGrafter"/>
</dbReference>
<evidence type="ECO:0000256" key="1">
    <source>
        <dbReference type="ARBA" id="ARBA00004629"/>
    </source>
</evidence>
<comment type="subcellular location">
    <subcellularLocation>
        <location evidence="1">Chromosome</location>
        <location evidence="1">Centromere</location>
        <location evidence="1">Kinetochore</location>
    </subcellularLocation>
</comment>
<gene>
    <name evidence="10" type="ORF">AARE701A_LOCUS19739</name>
</gene>
<keyword evidence="8" id="KW-0131">Cell cycle</keyword>
<evidence type="ECO:0000256" key="5">
    <source>
        <dbReference type="ARBA" id="ARBA00022776"/>
    </source>
</evidence>
<evidence type="ECO:0000256" key="8">
    <source>
        <dbReference type="ARBA" id="ARBA00023306"/>
    </source>
</evidence>
<evidence type="ECO:0000256" key="9">
    <source>
        <dbReference type="ARBA" id="ARBA00023328"/>
    </source>
</evidence>
<evidence type="ECO:0000256" key="7">
    <source>
        <dbReference type="ARBA" id="ARBA00023054"/>
    </source>
</evidence>
<dbReference type="GO" id="GO:0051301">
    <property type="term" value="P:cell division"/>
    <property type="evidence" value="ECO:0007669"/>
    <property type="project" value="UniProtKB-KW"/>
</dbReference>
<organism evidence="10 11">
    <name type="scientific">Arabidopsis arenosa</name>
    <name type="common">Sand rock-cress</name>
    <name type="synonym">Cardaminopsis arenosa</name>
    <dbReference type="NCBI Taxonomy" id="38785"/>
    <lineage>
        <taxon>Eukaryota</taxon>
        <taxon>Viridiplantae</taxon>
        <taxon>Streptophyta</taxon>
        <taxon>Embryophyta</taxon>
        <taxon>Tracheophyta</taxon>
        <taxon>Spermatophyta</taxon>
        <taxon>Magnoliopsida</taxon>
        <taxon>eudicotyledons</taxon>
        <taxon>Gunneridae</taxon>
        <taxon>Pentapetalae</taxon>
        <taxon>rosids</taxon>
        <taxon>malvids</taxon>
        <taxon>Brassicales</taxon>
        <taxon>Brassicaceae</taxon>
        <taxon>Camelineae</taxon>
        <taxon>Arabidopsis</taxon>
    </lineage>
</organism>
<accession>A0A8S2AVT9</accession>
<keyword evidence="5" id="KW-0498">Mitosis</keyword>
<proteinExistence type="inferred from homology"/>
<dbReference type="GO" id="GO:0000444">
    <property type="term" value="C:MIS12/MIND type complex"/>
    <property type="evidence" value="ECO:0007669"/>
    <property type="project" value="TreeGrafter"/>
</dbReference>
<name>A0A8S2AVT9_ARAAE</name>
<keyword evidence="4" id="KW-0132">Cell division</keyword>
<evidence type="ECO:0000256" key="4">
    <source>
        <dbReference type="ARBA" id="ARBA00022618"/>
    </source>
</evidence>
<dbReference type="PANTHER" id="PTHR14527:SF2">
    <property type="entry name" value="PROTEIN MIS12 HOMOLOG"/>
    <property type="match status" value="1"/>
</dbReference>
<evidence type="ECO:0000256" key="3">
    <source>
        <dbReference type="ARBA" id="ARBA00022454"/>
    </source>
</evidence>
<dbReference type="InterPro" id="IPR008685">
    <property type="entry name" value="Centromere_Mis12"/>
</dbReference>
<keyword evidence="9" id="KW-0137">Centromere</keyword>